<feature type="compositionally biased region" description="Acidic residues" evidence="2">
    <location>
        <begin position="95"/>
        <end position="113"/>
    </location>
</feature>
<feature type="region of interest" description="Disordered" evidence="2">
    <location>
        <begin position="501"/>
        <end position="579"/>
    </location>
</feature>
<dbReference type="PANTHER" id="PTHR11937">
    <property type="entry name" value="ACTIN"/>
    <property type="match status" value="1"/>
</dbReference>
<feature type="region of interest" description="Disordered" evidence="2">
    <location>
        <begin position="789"/>
        <end position="816"/>
    </location>
</feature>
<evidence type="ECO:0000313" key="3">
    <source>
        <dbReference type="EMBL" id="RYO94619.1"/>
    </source>
</evidence>
<dbReference type="AlphaFoldDB" id="A0A4Q4SZ63"/>
<dbReference type="Pfam" id="PF00022">
    <property type="entry name" value="Actin"/>
    <property type="match status" value="1"/>
</dbReference>
<gene>
    <name evidence="3" type="ORF">DL764_007803</name>
</gene>
<sequence length="894" mass="96760">MGRRRNRGGRATGASPATKPSLVATVSQSASSQQPAAVPADQLENHHPQHLQNGERRQAKPAANQRWGRVGTRELGALLLPDFLDSSHGSSSSSEEGDEEEEGEDSTDADGGLEYDGSYTTYKDGLKPGPSTPRAKRLTNAYVKSTLTPGHKRSLQQQPKSTKAETKSTPRKERALRRELLRRQLAVREANPFNNNNNEDEGDNGDDCSNHGRSHRFDIRAKMASQQGKWREDQVLVICPGSQTTMAQLGCSELTPPAHRIPTRMFRDEDGTGYLPYHTYKRKKTTAGGRGAASAATTNEMADTGDAKPASGEDEYEFVEDRDSVEGAIYPIQGGRIVNMEAFLAFLDHVHSLLTTTYHNTPIMLMASPQWTRPDCESIARYIFEKTKTPALCLLHSAVAAQYGLKWPTMTVVDIGFEKVDVTCIYDYNVVSHKNLGFPTPVREISGGEIFTQKLLALLKHRGFTYEMAEQLKKSSLCEVLAYAGDLPELMELPKDDTAAAEGPQIVDPSTGDNDDTGAEAKEGEDGVLDVANIVTSGNTREFLAKKEKEKAEKAKSKKGKGQEPDSSSAKPGRLPNSKRKFNIFHYEELVHEDVQVPISSGNAKTEQANDAPTNGEAPAAEGIPSNGEAKPGASPEAQVPPAAAALAGSVTERRTRRVRKDVEVGLERFLFADRGEIDRIVETIYRTVQGIDDAHKRPACWDNIVFVGNGSRLRGLKENVMQTLQARHLVSPSTATIFTSELPSNVATPSGTGSQTPTGSYTGPVPTAGSVNPLLQAATMASSMGVVPGQQPLPGGSTSDLGVGPGPHAHTHAHHGQTPMSIKLAGLPTYLAEWTKNGFEEAMFLGSLVAARLAYCIHNLDAQGVDAQRMMSLNRVDYNELGPKAVRTHSMLG</sequence>
<dbReference type="EMBL" id="QJNU01000564">
    <property type="protein sequence ID" value="RYO94619.1"/>
    <property type="molecule type" value="Genomic_DNA"/>
</dbReference>
<dbReference type="STRING" id="155417.A0A4Q4SZ63"/>
<reference evidence="3 4" key="1">
    <citation type="submission" date="2018-06" db="EMBL/GenBank/DDBJ databases">
        <title>Complete Genomes of Monosporascus.</title>
        <authorList>
            <person name="Robinson A.J."/>
            <person name="Natvig D.O."/>
        </authorList>
    </citation>
    <scope>NUCLEOTIDE SEQUENCE [LARGE SCALE GENOMIC DNA]</scope>
    <source>
        <strain evidence="3 4">CBS 110550</strain>
    </source>
</reference>
<dbReference type="OrthoDB" id="74201at2759"/>
<evidence type="ECO:0000313" key="4">
    <source>
        <dbReference type="Proteomes" id="UP000293360"/>
    </source>
</evidence>
<feature type="compositionally biased region" description="Low complexity" evidence="2">
    <location>
        <begin position="634"/>
        <end position="648"/>
    </location>
</feature>
<dbReference type="Gene3D" id="3.90.640.60">
    <property type="match status" value="1"/>
</dbReference>
<feature type="region of interest" description="Disordered" evidence="2">
    <location>
        <begin position="602"/>
        <end position="656"/>
    </location>
</feature>
<dbReference type="InterPro" id="IPR043129">
    <property type="entry name" value="ATPase_NBD"/>
</dbReference>
<feature type="compositionally biased region" description="Low complexity" evidence="2">
    <location>
        <begin position="749"/>
        <end position="764"/>
    </location>
</feature>
<feature type="compositionally biased region" description="Polar residues" evidence="2">
    <location>
        <begin position="602"/>
        <end position="613"/>
    </location>
</feature>
<protein>
    <submittedName>
        <fullName evidence="3">Uncharacterized protein</fullName>
    </submittedName>
</protein>
<dbReference type="Proteomes" id="UP000293360">
    <property type="component" value="Unassembled WGS sequence"/>
</dbReference>
<comment type="similarity">
    <text evidence="1">Belongs to the actin family.</text>
</comment>
<evidence type="ECO:0000256" key="1">
    <source>
        <dbReference type="RuleBase" id="RU000487"/>
    </source>
</evidence>
<comment type="caution">
    <text evidence="3">The sequence shown here is derived from an EMBL/GenBank/DDBJ whole genome shotgun (WGS) entry which is preliminary data.</text>
</comment>
<name>A0A4Q4SZ63_9PEZI</name>
<feature type="compositionally biased region" description="Basic and acidic residues" evidence="2">
    <location>
        <begin position="43"/>
        <end position="58"/>
    </location>
</feature>
<feature type="region of interest" description="Disordered" evidence="2">
    <location>
        <begin position="285"/>
        <end position="313"/>
    </location>
</feature>
<feature type="compositionally biased region" description="Low complexity" evidence="2">
    <location>
        <begin position="21"/>
        <end position="40"/>
    </location>
</feature>
<dbReference type="SUPFAM" id="SSF53067">
    <property type="entry name" value="Actin-like ATPase domain"/>
    <property type="match status" value="2"/>
</dbReference>
<feature type="region of interest" description="Disordered" evidence="2">
    <location>
        <begin position="743"/>
        <end position="764"/>
    </location>
</feature>
<organism evidence="3 4">
    <name type="scientific">Monosporascus ibericus</name>
    <dbReference type="NCBI Taxonomy" id="155417"/>
    <lineage>
        <taxon>Eukaryota</taxon>
        <taxon>Fungi</taxon>
        <taxon>Dikarya</taxon>
        <taxon>Ascomycota</taxon>
        <taxon>Pezizomycotina</taxon>
        <taxon>Sordariomycetes</taxon>
        <taxon>Xylariomycetidae</taxon>
        <taxon>Xylariales</taxon>
        <taxon>Xylariales incertae sedis</taxon>
        <taxon>Monosporascus</taxon>
    </lineage>
</organism>
<feature type="compositionally biased region" description="Basic and acidic residues" evidence="2">
    <location>
        <begin position="543"/>
        <end position="555"/>
    </location>
</feature>
<evidence type="ECO:0000256" key="2">
    <source>
        <dbReference type="SAM" id="MobiDB-lite"/>
    </source>
</evidence>
<proteinExistence type="inferred from homology"/>
<keyword evidence="4" id="KW-1185">Reference proteome</keyword>
<accession>A0A4Q4SZ63</accession>
<dbReference type="Gene3D" id="3.30.420.40">
    <property type="match status" value="3"/>
</dbReference>
<dbReference type="InterPro" id="IPR004000">
    <property type="entry name" value="Actin"/>
</dbReference>
<dbReference type="SMART" id="SM00268">
    <property type="entry name" value="ACTIN"/>
    <property type="match status" value="1"/>
</dbReference>
<feature type="compositionally biased region" description="Basic and acidic residues" evidence="2">
    <location>
        <begin position="162"/>
        <end position="182"/>
    </location>
</feature>
<feature type="compositionally biased region" description="Low complexity" evidence="2">
    <location>
        <begin position="183"/>
        <end position="197"/>
    </location>
</feature>
<feature type="region of interest" description="Disordered" evidence="2">
    <location>
        <begin position="1"/>
        <end position="213"/>
    </location>
</feature>